<dbReference type="Proteomes" id="UP001140949">
    <property type="component" value="Unassembled WGS sequence"/>
</dbReference>
<dbReference type="EMBL" id="JANAVB010036617">
    <property type="protein sequence ID" value="KAJ6803188.1"/>
    <property type="molecule type" value="Genomic_DNA"/>
</dbReference>
<accession>A0AAX6EGV7</accession>
<evidence type="ECO:0000313" key="2">
    <source>
        <dbReference type="Proteomes" id="UP001140949"/>
    </source>
</evidence>
<comment type="caution">
    <text evidence="1">The sequence shown here is derived from an EMBL/GenBank/DDBJ whole genome shotgun (WGS) entry which is preliminary data.</text>
</comment>
<evidence type="ECO:0000313" key="1">
    <source>
        <dbReference type="EMBL" id="KAJ6803188.1"/>
    </source>
</evidence>
<keyword evidence="2" id="KW-1185">Reference proteome</keyword>
<name>A0AAX6EGV7_IRIPA</name>
<sequence>MIRFISHSEGANLQRHILPLMAWMDRSYKARLSIVQDLIHLQPPVDMGVEHTTMMEERDVDRGLRLMAPRF</sequence>
<reference evidence="1" key="2">
    <citation type="submission" date="2023-04" db="EMBL/GenBank/DDBJ databases">
        <authorList>
            <person name="Bruccoleri R.E."/>
            <person name="Oakeley E.J."/>
            <person name="Faust A.-M."/>
            <person name="Dessus-Babus S."/>
            <person name="Altorfer M."/>
            <person name="Burckhardt D."/>
            <person name="Oertli M."/>
            <person name="Naumann U."/>
            <person name="Petersen F."/>
            <person name="Wong J."/>
        </authorList>
    </citation>
    <scope>NUCLEOTIDE SEQUENCE</scope>
    <source>
        <strain evidence="1">GSM-AAB239-AS_SAM_17_03QT</strain>
        <tissue evidence="1">Leaf</tissue>
    </source>
</reference>
<organism evidence="1 2">
    <name type="scientific">Iris pallida</name>
    <name type="common">Sweet iris</name>
    <dbReference type="NCBI Taxonomy" id="29817"/>
    <lineage>
        <taxon>Eukaryota</taxon>
        <taxon>Viridiplantae</taxon>
        <taxon>Streptophyta</taxon>
        <taxon>Embryophyta</taxon>
        <taxon>Tracheophyta</taxon>
        <taxon>Spermatophyta</taxon>
        <taxon>Magnoliopsida</taxon>
        <taxon>Liliopsida</taxon>
        <taxon>Asparagales</taxon>
        <taxon>Iridaceae</taxon>
        <taxon>Iridoideae</taxon>
        <taxon>Irideae</taxon>
        <taxon>Iris</taxon>
    </lineage>
</organism>
<proteinExistence type="predicted"/>
<gene>
    <name evidence="1" type="ORF">M6B38_108600</name>
</gene>
<protein>
    <submittedName>
        <fullName evidence="1">Kinesin-like protein KIN-13A isoform X1</fullName>
    </submittedName>
</protein>
<reference evidence="1" key="1">
    <citation type="journal article" date="2023" name="GigaByte">
        <title>Genome assembly of the bearded iris, Iris pallida Lam.</title>
        <authorList>
            <person name="Bruccoleri R.E."/>
            <person name="Oakeley E.J."/>
            <person name="Faust A.M.E."/>
            <person name="Altorfer M."/>
            <person name="Dessus-Babus S."/>
            <person name="Burckhardt D."/>
            <person name="Oertli M."/>
            <person name="Naumann U."/>
            <person name="Petersen F."/>
            <person name="Wong J."/>
        </authorList>
    </citation>
    <scope>NUCLEOTIDE SEQUENCE</scope>
    <source>
        <strain evidence="1">GSM-AAB239-AS_SAM_17_03QT</strain>
    </source>
</reference>
<dbReference type="AlphaFoldDB" id="A0AAX6EGV7"/>